<comment type="caution">
    <text evidence="3">The sequence shown here is derived from an EMBL/GenBank/DDBJ whole genome shotgun (WGS) entry which is preliminary data.</text>
</comment>
<keyword evidence="1 3" id="KW-0378">Hydrolase</keyword>
<accession>A0A9D1D914</accession>
<feature type="domain" description="Alpha/beta hydrolase fold-3" evidence="2">
    <location>
        <begin position="70"/>
        <end position="280"/>
    </location>
</feature>
<dbReference type="EMBL" id="DVGK01000092">
    <property type="protein sequence ID" value="HIR13860.1"/>
    <property type="molecule type" value="Genomic_DNA"/>
</dbReference>
<proteinExistence type="predicted"/>
<dbReference type="InterPro" id="IPR029058">
    <property type="entry name" value="AB_hydrolase_fold"/>
</dbReference>
<reference evidence="3" key="1">
    <citation type="submission" date="2020-10" db="EMBL/GenBank/DDBJ databases">
        <authorList>
            <person name="Gilroy R."/>
        </authorList>
    </citation>
    <scope>NUCLEOTIDE SEQUENCE</scope>
    <source>
        <strain evidence="3">ChiSjej4B22-8148</strain>
    </source>
</reference>
<evidence type="ECO:0000313" key="3">
    <source>
        <dbReference type="EMBL" id="HIR13860.1"/>
    </source>
</evidence>
<evidence type="ECO:0000313" key="4">
    <source>
        <dbReference type="Proteomes" id="UP000886757"/>
    </source>
</evidence>
<dbReference type="InterPro" id="IPR050300">
    <property type="entry name" value="GDXG_lipolytic_enzyme"/>
</dbReference>
<organism evidence="3 4">
    <name type="scientific">Candidatus Choladousia intestinavium</name>
    <dbReference type="NCBI Taxonomy" id="2840727"/>
    <lineage>
        <taxon>Bacteria</taxon>
        <taxon>Bacillati</taxon>
        <taxon>Bacillota</taxon>
        <taxon>Clostridia</taxon>
        <taxon>Lachnospirales</taxon>
        <taxon>Lachnospiraceae</taxon>
        <taxon>Lachnospiraceae incertae sedis</taxon>
        <taxon>Candidatus Choladousia</taxon>
    </lineage>
</organism>
<dbReference type="Proteomes" id="UP000886757">
    <property type="component" value="Unassembled WGS sequence"/>
</dbReference>
<reference evidence="3" key="2">
    <citation type="journal article" date="2021" name="PeerJ">
        <title>Extensive microbial diversity within the chicken gut microbiome revealed by metagenomics and culture.</title>
        <authorList>
            <person name="Gilroy R."/>
            <person name="Ravi A."/>
            <person name="Getino M."/>
            <person name="Pursley I."/>
            <person name="Horton D.L."/>
            <person name="Alikhan N.F."/>
            <person name="Baker D."/>
            <person name="Gharbi K."/>
            <person name="Hall N."/>
            <person name="Watson M."/>
            <person name="Adriaenssens E.M."/>
            <person name="Foster-Nyarko E."/>
            <person name="Jarju S."/>
            <person name="Secka A."/>
            <person name="Antonio M."/>
            <person name="Oren A."/>
            <person name="Chaudhuri R.R."/>
            <person name="La Ragione R."/>
            <person name="Hildebrand F."/>
            <person name="Pallen M.J."/>
        </authorList>
    </citation>
    <scope>NUCLEOTIDE SEQUENCE</scope>
    <source>
        <strain evidence="3">ChiSjej4B22-8148</strain>
    </source>
</reference>
<sequence length="330" mass="36902">MQAILYALSYGNIEVEAARKLADLKKLDPMRIFLRKADTKVYHGDYEVPVRFYFPSEKSMSREEEAKSVILFFHGGGWITESVENYNRVCARMAQSTGLLVASVEYRLAPEHRFPTGLGDCYEAAKALFQGELLPGIDPDQIILMGDSAGGNLAAAVSLLAREKGTFMPKRQVLIYPALNNCYTEDSPYESVAENGKGYLLTSEKMEDYLKLYQRTEADRANPYFAPLLAEDFSGLPDSLILTAQFDPLRDEGEEYGRRLRAAGSHVEIHRIAGAVHGYFALGIQHLYVKESFEYMNRFIQGGGYEKDTILPVEETGQCSPGLSGSDREK</sequence>
<evidence type="ECO:0000259" key="2">
    <source>
        <dbReference type="Pfam" id="PF07859"/>
    </source>
</evidence>
<dbReference type="AlphaFoldDB" id="A0A9D1D914"/>
<dbReference type="InterPro" id="IPR013094">
    <property type="entry name" value="AB_hydrolase_3"/>
</dbReference>
<protein>
    <submittedName>
        <fullName evidence="3">Alpha/beta hydrolase</fullName>
    </submittedName>
</protein>
<evidence type="ECO:0000256" key="1">
    <source>
        <dbReference type="ARBA" id="ARBA00022801"/>
    </source>
</evidence>
<dbReference type="Gene3D" id="3.40.50.1820">
    <property type="entry name" value="alpha/beta hydrolase"/>
    <property type="match status" value="1"/>
</dbReference>
<name>A0A9D1D914_9FIRM</name>
<dbReference type="SUPFAM" id="SSF53474">
    <property type="entry name" value="alpha/beta-Hydrolases"/>
    <property type="match status" value="1"/>
</dbReference>
<dbReference type="PANTHER" id="PTHR48081">
    <property type="entry name" value="AB HYDROLASE SUPERFAMILY PROTEIN C4A8.06C"/>
    <property type="match status" value="1"/>
</dbReference>
<dbReference type="Pfam" id="PF07859">
    <property type="entry name" value="Abhydrolase_3"/>
    <property type="match status" value="1"/>
</dbReference>
<dbReference type="GO" id="GO:0016787">
    <property type="term" value="F:hydrolase activity"/>
    <property type="evidence" value="ECO:0007669"/>
    <property type="project" value="UniProtKB-KW"/>
</dbReference>
<dbReference type="PANTHER" id="PTHR48081:SF8">
    <property type="entry name" value="ALPHA_BETA HYDROLASE FOLD-3 DOMAIN-CONTAINING PROTEIN-RELATED"/>
    <property type="match status" value="1"/>
</dbReference>
<gene>
    <name evidence="3" type="ORF">IAB31_08055</name>
</gene>